<protein>
    <submittedName>
        <fullName evidence="2">Uncharacterized protein</fullName>
    </submittedName>
</protein>
<comment type="caution">
    <text evidence="2">The sequence shown here is derived from an EMBL/GenBank/DDBJ whole genome shotgun (WGS) entry which is preliminary data.</text>
</comment>
<accession>A0A6L2JIH3</accession>
<evidence type="ECO:0000313" key="2">
    <source>
        <dbReference type="EMBL" id="GEU36472.1"/>
    </source>
</evidence>
<dbReference type="AlphaFoldDB" id="A0A6L2JIH3"/>
<dbReference type="EMBL" id="BKCJ010000813">
    <property type="protein sequence ID" value="GEU36472.1"/>
    <property type="molecule type" value="Genomic_DNA"/>
</dbReference>
<proteinExistence type="predicted"/>
<feature type="region of interest" description="Disordered" evidence="1">
    <location>
        <begin position="1"/>
        <end position="34"/>
    </location>
</feature>
<evidence type="ECO:0000256" key="1">
    <source>
        <dbReference type="SAM" id="MobiDB-lite"/>
    </source>
</evidence>
<organism evidence="2">
    <name type="scientific">Tanacetum cinerariifolium</name>
    <name type="common">Dalmatian daisy</name>
    <name type="synonym">Chrysanthemum cinerariifolium</name>
    <dbReference type="NCBI Taxonomy" id="118510"/>
    <lineage>
        <taxon>Eukaryota</taxon>
        <taxon>Viridiplantae</taxon>
        <taxon>Streptophyta</taxon>
        <taxon>Embryophyta</taxon>
        <taxon>Tracheophyta</taxon>
        <taxon>Spermatophyta</taxon>
        <taxon>Magnoliopsida</taxon>
        <taxon>eudicotyledons</taxon>
        <taxon>Gunneridae</taxon>
        <taxon>Pentapetalae</taxon>
        <taxon>asterids</taxon>
        <taxon>campanulids</taxon>
        <taxon>Asterales</taxon>
        <taxon>Asteraceae</taxon>
        <taxon>Asteroideae</taxon>
        <taxon>Anthemideae</taxon>
        <taxon>Anthemidinae</taxon>
        <taxon>Tanacetum</taxon>
    </lineage>
</organism>
<gene>
    <name evidence="2" type="ORF">Tci_008450</name>
</gene>
<reference evidence="2" key="1">
    <citation type="journal article" date="2019" name="Sci. Rep.">
        <title>Draft genome of Tanacetum cinerariifolium, the natural source of mosquito coil.</title>
        <authorList>
            <person name="Yamashiro T."/>
            <person name="Shiraishi A."/>
            <person name="Satake H."/>
            <person name="Nakayama K."/>
        </authorList>
    </citation>
    <scope>NUCLEOTIDE SEQUENCE</scope>
</reference>
<name>A0A6L2JIH3_TANCI</name>
<sequence length="70" mass="7783">MAFNSLVRSYALENDRGSEKRKSRGGSEKGLSGVNDANKFLESLDSRIKLNTLAHLTELPKKGVDYLLRS</sequence>